<dbReference type="AlphaFoldDB" id="D6WG34"/>
<dbReference type="InParanoid" id="D6WG34"/>
<gene>
    <name evidence="2" type="primary">AUGUSTUS-3.0.2_03039</name>
    <name evidence="2" type="ORF">TcasGA2_TC003039</name>
</gene>
<dbReference type="Proteomes" id="UP000007266">
    <property type="component" value="Linkage group 3"/>
</dbReference>
<keyword evidence="1" id="KW-0732">Signal</keyword>
<feature type="signal peptide" evidence="1">
    <location>
        <begin position="1"/>
        <end position="18"/>
    </location>
</feature>
<organism evidence="2 3">
    <name type="scientific">Tribolium castaneum</name>
    <name type="common">Red flour beetle</name>
    <dbReference type="NCBI Taxonomy" id="7070"/>
    <lineage>
        <taxon>Eukaryota</taxon>
        <taxon>Metazoa</taxon>
        <taxon>Ecdysozoa</taxon>
        <taxon>Arthropoda</taxon>
        <taxon>Hexapoda</taxon>
        <taxon>Insecta</taxon>
        <taxon>Pterygota</taxon>
        <taxon>Neoptera</taxon>
        <taxon>Endopterygota</taxon>
        <taxon>Coleoptera</taxon>
        <taxon>Polyphaga</taxon>
        <taxon>Cucujiformia</taxon>
        <taxon>Tenebrionidae</taxon>
        <taxon>Tenebrionidae incertae sedis</taxon>
        <taxon>Tribolium</taxon>
    </lineage>
</organism>
<proteinExistence type="predicted"/>
<dbReference type="HOGENOM" id="CLU_211739_0_0_1"/>
<name>D6WG34_TRICA</name>
<evidence type="ECO:0000313" key="3">
    <source>
        <dbReference type="Proteomes" id="UP000007266"/>
    </source>
</evidence>
<protein>
    <submittedName>
        <fullName evidence="2">Uncharacterized protein</fullName>
    </submittedName>
</protein>
<keyword evidence="3" id="KW-1185">Reference proteome</keyword>
<reference evidence="2 3" key="1">
    <citation type="journal article" date="2008" name="Nature">
        <title>The genome of the model beetle and pest Tribolium castaneum.</title>
        <authorList>
            <consortium name="Tribolium Genome Sequencing Consortium"/>
            <person name="Richards S."/>
            <person name="Gibbs R.A."/>
            <person name="Weinstock G.M."/>
            <person name="Brown S.J."/>
            <person name="Denell R."/>
            <person name="Beeman R.W."/>
            <person name="Gibbs R."/>
            <person name="Beeman R.W."/>
            <person name="Brown S.J."/>
            <person name="Bucher G."/>
            <person name="Friedrich M."/>
            <person name="Grimmelikhuijzen C.J."/>
            <person name="Klingler M."/>
            <person name="Lorenzen M."/>
            <person name="Richards S."/>
            <person name="Roth S."/>
            <person name="Schroder R."/>
            <person name="Tautz D."/>
            <person name="Zdobnov E.M."/>
            <person name="Muzny D."/>
            <person name="Gibbs R.A."/>
            <person name="Weinstock G.M."/>
            <person name="Attaway T."/>
            <person name="Bell S."/>
            <person name="Buhay C.J."/>
            <person name="Chandrabose M.N."/>
            <person name="Chavez D."/>
            <person name="Clerk-Blankenburg K.P."/>
            <person name="Cree A."/>
            <person name="Dao M."/>
            <person name="Davis C."/>
            <person name="Chacko J."/>
            <person name="Dinh H."/>
            <person name="Dugan-Rocha S."/>
            <person name="Fowler G."/>
            <person name="Garner T.T."/>
            <person name="Garnes J."/>
            <person name="Gnirke A."/>
            <person name="Hawes A."/>
            <person name="Hernandez J."/>
            <person name="Hines S."/>
            <person name="Holder M."/>
            <person name="Hume J."/>
            <person name="Jhangiani S.N."/>
            <person name="Joshi V."/>
            <person name="Khan Z.M."/>
            <person name="Jackson L."/>
            <person name="Kovar C."/>
            <person name="Kowis A."/>
            <person name="Lee S."/>
            <person name="Lewis L.R."/>
            <person name="Margolis J."/>
            <person name="Morgan M."/>
            <person name="Nazareth L.V."/>
            <person name="Nguyen N."/>
            <person name="Okwuonu G."/>
            <person name="Parker D."/>
            <person name="Richards S."/>
            <person name="Ruiz S.J."/>
            <person name="Santibanez J."/>
            <person name="Savard J."/>
            <person name="Scherer S.E."/>
            <person name="Schneider B."/>
            <person name="Sodergren E."/>
            <person name="Tautz D."/>
            <person name="Vattahil S."/>
            <person name="Villasana D."/>
            <person name="White C.S."/>
            <person name="Wright R."/>
            <person name="Park Y."/>
            <person name="Beeman R.W."/>
            <person name="Lord J."/>
            <person name="Oppert B."/>
            <person name="Lorenzen M."/>
            <person name="Brown S."/>
            <person name="Wang L."/>
            <person name="Savard J."/>
            <person name="Tautz D."/>
            <person name="Richards S."/>
            <person name="Weinstock G."/>
            <person name="Gibbs R.A."/>
            <person name="Liu Y."/>
            <person name="Worley K."/>
            <person name="Weinstock G."/>
            <person name="Elsik C.G."/>
            <person name="Reese J.T."/>
            <person name="Elhaik E."/>
            <person name="Landan G."/>
            <person name="Graur D."/>
            <person name="Arensburger P."/>
            <person name="Atkinson P."/>
            <person name="Beeman R.W."/>
            <person name="Beidler J."/>
            <person name="Brown S.J."/>
            <person name="Demuth J.P."/>
            <person name="Drury D.W."/>
            <person name="Du Y.Z."/>
            <person name="Fujiwara H."/>
            <person name="Lorenzen M."/>
            <person name="Maselli V."/>
            <person name="Osanai M."/>
            <person name="Park Y."/>
            <person name="Robertson H.M."/>
            <person name="Tu Z."/>
            <person name="Wang J.J."/>
            <person name="Wang S."/>
            <person name="Richards S."/>
            <person name="Song H."/>
            <person name="Zhang L."/>
            <person name="Sodergren E."/>
            <person name="Werner D."/>
            <person name="Stanke M."/>
            <person name="Morgenstern B."/>
            <person name="Solovyev V."/>
            <person name="Kosarev P."/>
            <person name="Brown G."/>
            <person name="Chen H.C."/>
            <person name="Ermolaeva O."/>
            <person name="Hlavina W."/>
            <person name="Kapustin Y."/>
            <person name="Kiryutin B."/>
            <person name="Kitts P."/>
            <person name="Maglott D."/>
            <person name="Pruitt K."/>
            <person name="Sapojnikov V."/>
            <person name="Souvorov A."/>
            <person name="Mackey A.J."/>
            <person name="Waterhouse R.M."/>
            <person name="Wyder S."/>
            <person name="Zdobnov E.M."/>
            <person name="Zdobnov E.M."/>
            <person name="Wyder S."/>
            <person name="Kriventseva E.V."/>
            <person name="Kadowaki T."/>
            <person name="Bork P."/>
            <person name="Aranda M."/>
            <person name="Bao R."/>
            <person name="Beermann A."/>
            <person name="Berns N."/>
            <person name="Bolognesi R."/>
            <person name="Bonneton F."/>
            <person name="Bopp D."/>
            <person name="Brown S.J."/>
            <person name="Bucher G."/>
            <person name="Butts T."/>
            <person name="Chaumot A."/>
            <person name="Denell R.E."/>
            <person name="Ferrier D.E."/>
            <person name="Friedrich M."/>
            <person name="Gordon C.M."/>
            <person name="Jindra M."/>
            <person name="Klingler M."/>
            <person name="Lan Q."/>
            <person name="Lattorff H.M."/>
            <person name="Laudet V."/>
            <person name="von Levetsow C."/>
            <person name="Liu Z."/>
            <person name="Lutz R."/>
            <person name="Lynch J.A."/>
            <person name="da Fonseca R.N."/>
            <person name="Posnien N."/>
            <person name="Reuter R."/>
            <person name="Roth S."/>
            <person name="Savard J."/>
            <person name="Schinko J.B."/>
            <person name="Schmitt C."/>
            <person name="Schoppmeier M."/>
            <person name="Schroder R."/>
            <person name="Shippy T.D."/>
            <person name="Simonnet F."/>
            <person name="Marques-Souza H."/>
            <person name="Tautz D."/>
            <person name="Tomoyasu Y."/>
            <person name="Trauner J."/>
            <person name="Van der Zee M."/>
            <person name="Vervoort M."/>
            <person name="Wittkopp N."/>
            <person name="Wimmer E.A."/>
            <person name="Yang X."/>
            <person name="Jones A.K."/>
            <person name="Sattelle D.B."/>
            <person name="Ebert P.R."/>
            <person name="Nelson D."/>
            <person name="Scott J.G."/>
            <person name="Beeman R.W."/>
            <person name="Muthukrishnan S."/>
            <person name="Kramer K.J."/>
            <person name="Arakane Y."/>
            <person name="Beeman R.W."/>
            <person name="Zhu Q."/>
            <person name="Hogenkamp D."/>
            <person name="Dixit R."/>
            <person name="Oppert B."/>
            <person name="Jiang H."/>
            <person name="Zou Z."/>
            <person name="Marshall J."/>
            <person name="Elpidina E."/>
            <person name="Vinokurov K."/>
            <person name="Oppert C."/>
            <person name="Zou Z."/>
            <person name="Evans J."/>
            <person name="Lu Z."/>
            <person name="Zhao P."/>
            <person name="Sumathipala N."/>
            <person name="Altincicek B."/>
            <person name="Vilcinskas A."/>
            <person name="Williams M."/>
            <person name="Hultmark D."/>
            <person name="Hetru C."/>
            <person name="Jiang H."/>
            <person name="Grimmelikhuijzen C.J."/>
            <person name="Hauser F."/>
            <person name="Cazzamali G."/>
            <person name="Williamson M."/>
            <person name="Park Y."/>
            <person name="Li B."/>
            <person name="Tanaka Y."/>
            <person name="Predel R."/>
            <person name="Neupert S."/>
            <person name="Schachtner J."/>
            <person name="Verleyen P."/>
            <person name="Raible F."/>
            <person name="Bork P."/>
            <person name="Friedrich M."/>
            <person name="Walden K.K."/>
            <person name="Robertson H.M."/>
            <person name="Angeli S."/>
            <person name="Foret S."/>
            <person name="Bucher G."/>
            <person name="Schuetz S."/>
            <person name="Maleszka R."/>
            <person name="Wimmer E.A."/>
            <person name="Beeman R.W."/>
            <person name="Lorenzen M."/>
            <person name="Tomoyasu Y."/>
            <person name="Miller S.C."/>
            <person name="Grossmann D."/>
            <person name="Bucher G."/>
        </authorList>
    </citation>
    <scope>NUCLEOTIDE SEQUENCE [LARGE SCALE GENOMIC DNA]</scope>
    <source>
        <strain evidence="2 3">Georgia GA2</strain>
    </source>
</reference>
<reference evidence="2 3" key="2">
    <citation type="journal article" date="2010" name="Nucleic Acids Res.">
        <title>BeetleBase in 2010: revisions to provide comprehensive genomic information for Tribolium castaneum.</title>
        <authorList>
            <person name="Kim H.S."/>
            <person name="Murphy T."/>
            <person name="Xia J."/>
            <person name="Caragea D."/>
            <person name="Park Y."/>
            <person name="Beeman R.W."/>
            <person name="Lorenzen M.D."/>
            <person name="Butcher S."/>
            <person name="Manak J.R."/>
            <person name="Brown S.J."/>
        </authorList>
    </citation>
    <scope>GENOME REANNOTATION</scope>
    <source>
        <strain evidence="2 3">Georgia GA2</strain>
    </source>
</reference>
<evidence type="ECO:0000256" key="1">
    <source>
        <dbReference type="SAM" id="SignalP"/>
    </source>
</evidence>
<feature type="chain" id="PRO_5003089595" evidence="1">
    <location>
        <begin position="19"/>
        <end position="67"/>
    </location>
</feature>
<dbReference type="EMBL" id="KQ971319">
    <property type="protein sequence ID" value="EFA00214.1"/>
    <property type="molecule type" value="Genomic_DNA"/>
</dbReference>
<evidence type="ECO:0000313" key="2">
    <source>
        <dbReference type="EMBL" id="EFA00214.1"/>
    </source>
</evidence>
<accession>D6WG34</accession>
<sequence length="67" mass="7236">MFKLFVFLALVAFAFATAAPKAEPQYFGGYYGGLGYHHGLGYAGYGGALGYGYASPYAYGHYGYGYY</sequence>
<dbReference type="PhylomeDB" id="D6WG34"/>
<dbReference type="KEGG" id="tca:659304"/>